<dbReference type="Proteomes" id="UP000002010">
    <property type="component" value="Chromosome"/>
</dbReference>
<dbReference type="EMBL" id="CP001154">
    <property type="protein sequence ID" value="ACO74662.1"/>
    <property type="molecule type" value="Genomic_DNA"/>
</dbReference>
<reference evidence="1 2" key="1">
    <citation type="journal article" date="2009" name="PLoS Genet.">
        <title>The complete genome and proteome of Laribacter hongkongensis reveal potential mechanisms for adaptations to different temperatures and habitats.</title>
        <authorList>
            <person name="Woo P.C."/>
            <person name="Lau S.K."/>
            <person name="Tse H."/>
            <person name="Teng J.L."/>
            <person name="Curreem S.O."/>
            <person name="Tsang A.K."/>
            <person name="Fan R.Y."/>
            <person name="Wong G.K."/>
            <person name="Huang Y."/>
            <person name="Loman N.J."/>
            <person name="Snyder L.A."/>
            <person name="Cai J.J."/>
            <person name="Huang J.D."/>
            <person name="Mak W."/>
            <person name="Pallen M.J."/>
            <person name="Lok S."/>
            <person name="Yuen K.Y."/>
        </authorList>
    </citation>
    <scope>NUCLEOTIDE SEQUENCE [LARGE SCALE GENOMIC DNA]</scope>
    <source>
        <strain evidence="1 2">HLHK9</strain>
    </source>
</reference>
<dbReference type="KEGG" id="lhk:LHK_01677"/>
<sequence>MAFEATRLTDEAIRELRAQGWTIKAPVFKNRKPVFLIVKPLN</sequence>
<dbReference type="RefSeq" id="WP_012697148.1">
    <property type="nucleotide sequence ID" value="NC_012559.1"/>
</dbReference>
<dbReference type="GeneID" id="80367875"/>
<keyword evidence="2" id="KW-1185">Reference proteome</keyword>
<name>C1D872_LARHH</name>
<evidence type="ECO:0000313" key="2">
    <source>
        <dbReference type="Proteomes" id="UP000002010"/>
    </source>
</evidence>
<gene>
    <name evidence="1" type="ordered locus">LHK_01677</name>
</gene>
<accession>C1D872</accession>
<dbReference type="HOGENOM" id="CLU_3253417_0_0_4"/>
<protein>
    <submittedName>
        <fullName evidence="1">Uncharacterized protein</fullName>
    </submittedName>
</protein>
<organism evidence="1 2">
    <name type="scientific">Laribacter hongkongensis (strain HLHK9)</name>
    <dbReference type="NCBI Taxonomy" id="557598"/>
    <lineage>
        <taxon>Bacteria</taxon>
        <taxon>Pseudomonadati</taxon>
        <taxon>Pseudomonadota</taxon>
        <taxon>Betaproteobacteria</taxon>
        <taxon>Neisseriales</taxon>
        <taxon>Aquaspirillaceae</taxon>
        <taxon>Laribacter</taxon>
    </lineage>
</organism>
<dbReference type="STRING" id="557598.LHK_01677"/>
<evidence type="ECO:0000313" key="1">
    <source>
        <dbReference type="EMBL" id="ACO74662.1"/>
    </source>
</evidence>
<dbReference type="AlphaFoldDB" id="C1D872"/>
<proteinExistence type="predicted"/>